<dbReference type="CDD" id="cd05380">
    <property type="entry name" value="CAP_euk"/>
    <property type="match status" value="1"/>
</dbReference>
<dbReference type="InterPro" id="IPR001283">
    <property type="entry name" value="CRISP-related"/>
</dbReference>
<sequence length="252" mass="27779">MSKIPDIKEGEKVYEAGSGSCDCAYCDSTGLCAFPKPTPTCIKAIFPQPTAKERDTICGHGDMTDTLRILMMDMHNIRRAQLASGQLKYDGQSFPSATNMNRLIWSCALEKEAHDYLATCPKEAYKNPTCLGPMENFYRATISGNSSTFKETSKKILKQWWDVYQNYPNPGLSADYTASLIDTPVESYTRMAWAQTREIGCSIAKCGNEYLQSCRYRPNGNVINKPIYNVGHVCSECYTLGAGPCGSGGLCG</sequence>
<dbReference type="Pfam" id="PF00188">
    <property type="entry name" value="CAP"/>
    <property type="match status" value="1"/>
</dbReference>
<dbReference type="SMART" id="SM00198">
    <property type="entry name" value="SCP"/>
    <property type="match status" value="1"/>
</dbReference>
<dbReference type="PANTHER" id="PTHR10334">
    <property type="entry name" value="CYSTEINE-RICH SECRETORY PROTEIN-RELATED"/>
    <property type="match status" value="1"/>
</dbReference>
<dbReference type="Proteomes" id="UP001176961">
    <property type="component" value="Unassembled WGS sequence"/>
</dbReference>
<dbReference type="AlphaFoldDB" id="A0AA36M960"/>
<evidence type="ECO:0000259" key="1">
    <source>
        <dbReference type="SMART" id="SM00198"/>
    </source>
</evidence>
<evidence type="ECO:0000313" key="2">
    <source>
        <dbReference type="EMBL" id="CAJ0602135.1"/>
    </source>
</evidence>
<dbReference type="PRINTS" id="PR00837">
    <property type="entry name" value="V5TPXLIKE"/>
</dbReference>
<organism evidence="2 3">
    <name type="scientific">Cylicocyclus nassatus</name>
    <name type="common">Nematode worm</name>
    <dbReference type="NCBI Taxonomy" id="53992"/>
    <lineage>
        <taxon>Eukaryota</taxon>
        <taxon>Metazoa</taxon>
        <taxon>Ecdysozoa</taxon>
        <taxon>Nematoda</taxon>
        <taxon>Chromadorea</taxon>
        <taxon>Rhabditida</taxon>
        <taxon>Rhabditina</taxon>
        <taxon>Rhabditomorpha</taxon>
        <taxon>Strongyloidea</taxon>
        <taxon>Strongylidae</taxon>
        <taxon>Cylicocyclus</taxon>
    </lineage>
</organism>
<evidence type="ECO:0000313" key="3">
    <source>
        <dbReference type="Proteomes" id="UP001176961"/>
    </source>
</evidence>
<dbReference type="Gene3D" id="3.40.33.10">
    <property type="entry name" value="CAP"/>
    <property type="match status" value="1"/>
</dbReference>
<dbReference type="EMBL" id="CATQJL010000305">
    <property type="protein sequence ID" value="CAJ0602135.1"/>
    <property type="molecule type" value="Genomic_DNA"/>
</dbReference>
<dbReference type="SUPFAM" id="SSF55797">
    <property type="entry name" value="PR-1-like"/>
    <property type="match status" value="1"/>
</dbReference>
<protein>
    <recommendedName>
        <fullName evidence="1">SCP domain-containing protein</fullName>
    </recommendedName>
</protein>
<dbReference type="InterPro" id="IPR035940">
    <property type="entry name" value="CAP_sf"/>
</dbReference>
<proteinExistence type="predicted"/>
<accession>A0AA36M960</accession>
<comment type="caution">
    <text evidence="2">The sequence shown here is derived from an EMBL/GenBank/DDBJ whole genome shotgun (WGS) entry which is preliminary data.</text>
</comment>
<keyword evidence="3" id="KW-1185">Reference proteome</keyword>
<dbReference type="InterPro" id="IPR014044">
    <property type="entry name" value="CAP_dom"/>
</dbReference>
<feature type="domain" description="SCP" evidence="1">
    <location>
        <begin position="66"/>
        <end position="224"/>
    </location>
</feature>
<name>A0AA36M960_CYLNA</name>
<reference evidence="2" key="1">
    <citation type="submission" date="2023-07" db="EMBL/GenBank/DDBJ databases">
        <authorList>
            <consortium name="CYATHOMIX"/>
        </authorList>
    </citation>
    <scope>NUCLEOTIDE SEQUENCE</scope>
    <source>
        <strain evidence="2">N/A</strain>
    </source>
</reference>
<gene>
    <name evidence="2" type="ORF">CYNAS_LOCUS14118</name>
</gene>